<dbReference type="InterPro" id="IPR003772">
    <property type="entry name" value="YceD"/>
</dbReference>
<protein>
    <submittedName>
        <fullName evidence="1">Uncharacterized ACR, COG1399</fullName>
    </submittedName>
</protein>
<reference evidence="2" key="1">
    <citation type="submission" date="2017-04" db="EMBL/GenBank/DDBJ databases">
        <authorList>
            <person name="Varghese N."/>
            <person name="Submissions S."/>
        </authorList>
    </citation>
    <scope>NUCLEOTIDE SEQUENCE [LARGE SCALE GENOMIC DNA]</scope>
</reference>
<dbReference type="AlphaFoldDB" id="A0A1Y6EL07"/>
<dbReference type="Proteomes" id="UP000194420">
    <property type="component" value="Unassembled WGS sequence"/>
</dbReference>
<keyword evidence="2" id="KW-1185">Reference proteome</keyword>
<sequence>MSAPELSRTIKARSLPADPVVIEANEGERDALARRFGLPRVDSLRAELTLEEDGKAVLATGTLEAAIQQNCAVSHEEFAVEIDEPLLLRFVEEGAIDPALSEDEEIEIELSPEDCDEIEYSGDTFDLGEAVAQSLGLAIDPYAIGPEADTARKEVGIVQEGQQEGPLAAALAALKKD</sequence>
<evidence type="ECO:0000313" key="1">
    <source>
        <dbReference type="EMBL" id="SMQ63324.1"/>
    </source>
</evidence>
<dbReference type="RefSeq" id="WP_086436712.1">
    <property type="nucleotide sequence ID" value="NZ_FXWG01000001.1"/>
</dbReference>
<dbReference type="Pfam" id="PF02620">
    <property type="entry name" value="YceD"/>
    <property type="match status" value="1"/>
</dbReference>
<name>A0A1Y6EL07_9SPHN</name>
<accession>A0A1Y6EL07</accession>
<dbReference type="EMBL" id="FXWG01000001">
    <property type="protein sequence ID" value="SMQ63324.1"/>
    <property type="molecule type" value="Genomic_DNA"/>
</dbReference>
<gene>
    <name evidence="1" type="ORF">SAMN06297468_0837</name>
</gene>
<organism evidence="1 2">
    <name type="scientific">Altererythrobacter xiamenensis</name>
    <dbReference type="NCBI Taxonomy" id="1316679"/>
    <lineage>
        <taxon>Bacteria</taxon>
        <taxon>Pseudomonadati</taxon>
        <taxon>Pseudomonadota</taxon>
        <taxon>Alphaproteobacteria</taxon>
        <taxon>Sphingomonadales</taxon>
        <taxon>Erythrobacteraceae</taxon>
        <taxon>Altererythrobacter</taxon>
    </lineage>
</organism>
<proteinExistence type="predicted"/>
<dbReference type="OrthoDB" id="8443793at2"/>
<evidence type="ECO:0000313" key="2">
    <source>
        <dbReference type="Proteomes" id="UP000194420"/>
    </source>
</evidence>